<feature type="compositionally biased region" description="Low complexity" evidence="1">
    <location>
        <begin position="266"/>
        <end position="276"/>
    </location>
</feature>
<dbReference type="InterPro" id="IPR007403">
    <property type="entry name" value="DUF456"/>
</dbReference>
<gene>
    <name evidence="3" type="ORF">MESMUL_02680</name>
</gene>
<feature type="transmembrane region" description="Helical" evidence="2">
    <location>
        <begin position="84"/>
        <end position="112"/>
    </location>
</feature>
<dbReference type="PANTHER" id="PTHR39165:SF1">
    <property type="entry name" value="DUF456 DOMAIN-CONTAINING PROTEIN"/>
    <property type="match status" value="1"/>
</dbReference>
<keyword evidence="2" id="KW-0472">Membrane</keyword>
<reference evidence="3 4" key="1">
    <citation type="journal article" date="2018" name="Int. J. Syst. Evol. Microbiol.">
        <title>Mesosutterella multiformis gen. nov., sp. nov., a member of the family Sutterellaceae and Sutterella megalosphaeroides sp. nov., isolated from human faeces.</title>
        <authorList>
            <person name="Sakamoto M."/>
            <person name="Ikeyama N."/>
            <person name="Kunihiro T."/>
            <person name="Iino T."/>
            <person name="Yuki M."/>
            <person name="Ohkuma M."/>
        </authorList>
    </citation>
    <scope>NUCLEOTIDE SEQUENCE [LARGE SCALE GENOMIC DNA]</scope>
    <source>
        <strain evidence="3 4">4NBBH2</strain>
    </source>
</reference>
<dbReference type="RefSeq" id="WP_116269409.1">
    <property type="nucleotide sequence ID" value="NZ_BGZJ01000001.1"/>
</dbReference>
<keyword evidence="4" id="KW-1185">Reference proteome</keyword>
<evidence type="ECO:0000256" key="1">
    <source>
        <dbReference type="SAM" id="MobiDB-lite"/>
    </source>
</evidence>
<feature type="compositionally biased region" description="Low complexity" evidence="1">
    <location>
        <begin position="217"/>
        <end position="238"/>
    </location>
</feature>
<dbReference type="PANTHER" id="PTHR39165">
    <property type="entry name" value="IG HYPOTHETICAL 17883"/>
    <property type="match status" value="1"/>
</dbReference>
<feature type="transmembrane region" description="Helical" evidence="2">
    <location>
        <begin position="132"/>
        <end position="158"/>
    </location>
</feature>
<feature type="transmembrane region" description="Helical" evidence="2">
    <location>
        <begin position="47"/>
        <end position="72"/>
    </location>
</feature>
<organism evidence="3 4">
    <name type="scientific">Mesosutterella multiformis</name>
    <dbReference type="NCBI Taxonomy" id="2259133"/>
    <lineage>
        <taxon>Bacteria</taxon>
        <taxon>Pseudomonadati</taxon>
        <taxon>Pseudomonadota</taxon>
        <taxon>Betaproteobacteria</taxon>
        <taxon>Burkholderiales</taxon>
        <taxon>Sutterellaceae</taxon>
        <taxon>Mesosutterella</taxon>
    </lineage>
</organism>
<proteinExistence type="predicted"/>
<dbReference type="Pfam" id="PF04306">
    <property type="entry name" value="DUF456"/>
    <property type="match status" value="1"/>
</dbReference>
<dbReference type="Proteomes" id="UP000266091">
    <property type="component" value="Unassembled WGS sequence"/>
</dbReference>
<accession>A0A388SDW2</accession>
<evidence type="ECO:0000313" key="3">
    <source>
        <dbReference type="EMBL" id="GBO92914.1"/>
    </source>
</evidence>
<dbReference type="OrthoDB" id="9134540at2"/>
<feature type="compositionally biased region" description="Polar residues" evidence="1">
    <location>
        <begin position="240"/>
        <end position="250"/>
    </location>
</feature>
<evidence type="ECO:0000313" key="4">
    <source>
        <dbReference type="Proteomes" id="UP000266091"/>
    </source>
</evidence>
<dbReference type="AlphaFoldDB" id="A0A388SDW2"/>
<evidence type="ECO:0000256" key="2">
    <source>
        <dbReference type="SAM" id="Phobius"/>
    </source>
</evidence>
<sequence length="276" mass="27266">MEYLLYLGALALIAVGLAGTVIPAIPGLPIIFAGSWLIGWASGYELISVTAVVILALLAAVGIGIDILAQILGAKRAGASRAGLWGAVIGTVVGLVTGIWGIVFFPLIGAVIGEIMAGRDMLKAGTVGLATWIGMAVGIGVKIALAFIMVGIVLFSIVTNSGITSFFGGSSAAASAAAVVPQAPNGAAPLEGHPGQPSERGRIVEVPQGQRSKSSDDASSPAVDAAPSDAAPAAPAPSNDFPQVTASQMKNPDAASSPKPAPTPAAPAAQPAAPQP</sequence>
<evidence type="ECO:0008006" key="5">
    <source>
        <dbReference type="Google" id="ProtNLM"/>
    </source>
</evidence>
<comment type="caution">
    <text evidence="3">The sequence shown here is derived from an EMBL/GenBank/DDBJ whole genome shotgun (WGS) entry which is preliminary data.</text>
</comment>
<dbReference type="EMBL" id="BGZJ01000001">
    <property type="protein sequence ID" value="GBO92914.1"/>
    <property type="molecule type" value="Genomic_DNA"/>
</dbReference>
<accession>A0A401LLA5</accession>
<keyword evidence="2" id="KW-0812">Transmembrane</keyword>
<name>A0A388SDW2_9BURK</name>
<protein>
    <recommendedName>
        <fullName evidence="5">DUF456 domain-containing protein</fullName>
    </recommendedName>
</protein>
<keyword evidence="2" id="KW-1133">Transmembrane helix</keyword>
<feature type="region of interest" description="Disordered" evidence="1">
    <location>
        <begin position="206"/>
        <end position="276"/>
    </location>
</feature>